<evidence type="ECO:0000313" key="4">
    <source>
        <dbReference type="Proteomes" id="UP000195521"/>
    </source>
</evidence>
<evidence type="ECO:0000313" key="3">
    <source>
        <dbReference type="EMBL" id="GAW84532.1"/>
    </source>
</evidence>
<comment type="caution">
    <text evidence="3">The sequence shown here is derived from an EMBL/GenBank/DDBJ whole genome shotgun (WGS) entry which is preliminary data.</text>
</comment>
<keyword evidence="2" id="KW-1133">Transmembrane helix</keyword>
<evidence type="ECO:0000256" key="2">
    <source>
        <dbReference type="SAM" id="Phobius"/>
    </source>
</evidence>
<gene>
    <name evidence="3" type="ORF">PGO_003490</name>
</gene>
<name>A0A1Y1JUV8_PLAGO</name>
<keyword evidence="2" id="KW-0812">Transmembrane</keyword>
<reference evidence="4" key="1">
    <citation type="submission" date="2017-04" db="EMBL/GenBank/DDBJ databases">
        <title>Plasmodium gonderi genome.</title>
        <authorList>
            <person name="Arisue N."/>
            <person name="Honma H."/>
            <person name="Kawai S."/>
            <person name="Tougan T."/>
            <person name="Tanabe K."/>
            <person name="Horii T."/>
        </authorList>
    </citation>
    <scope>NUCLEOTIDE SEQUENCE [LARGE SCALE GENOMIC DNA]</scope>
    <source>
        <strain evidence="4">ATCC 30045</strain>
    </source>
</reference>
<dbReference type="GeneID" id="39745340"/>
<feature type="transmembrane region" description="Helical" evidence="2">
    <location>
        <begin position="235"/>
        <end position="255"/>
    </location>
</feature>
<keyword evidence="4" id="KW-1185">Reference proteome</keyword>
<dbReference type="EMBL" id="BDQF01000399">
    <property type="protein sequence ID" value="GAW84532.1"/>
    <property type="molecule type" value="Genomic_DNA"/>
</dbReference>
<evidence type="ECO:0000256" key="1">
    <source>
        <dbReference type="SAM" id="MobiDB-lite"/>
    </source>
</evidence>
<accession>A0A1Y1JUV8</accession>
<protein>
    <submittedName>
        <fullName evidence="3">Variable surface protein</fullName>
    </submittedName>
</protein>
<dbReference type="AlphaFoldDB" id="A0A1Y1JUV8"/>
<proteinExistence type="predicted"/>
<dbReference type="Proteomes" id="UP000195521">
    <property type="component" value="Unassembled WGS sequence"/>
</dbReference>
<organism evidence="3 4">
    <name type="scientific">Plasmodium gonderi</name>
    <dbReference type="NCBI Taxonomy" id="77519"/>
    <lineage>
        <taxon>Eukaryota</taxon>
        <taxon>Sar</taxon>
        <taxon>Alveolata</taxon>
        <taxon>Apicomplexa</taxon>
        <taxon>Aconoidasida</taxon>
        <taxon>Haemosporida</taxon>
        <taxon>Plasmodiidae</taxon>
        <taxon>Plasmodium</taxon>
        <taxon>Plasmodium (Plasmodium)</taxon>
    </lineage>
</organism>
<dbReference type="OrthoDB" id="381216at2759"/>
<feature type="region of interest" description="Disordered" evidence="1">
    <location>
        <begin position="275"/>
        <end position="294"/>
    </location>
</feature>
<sequence>MIFLISHTINMSSSGENDRIYIYVDLFDKKKKYYDTCIGNTYENISKAYCINDELNNIGIQDFVETCPMIIDCLYEQRETATEKVKDEDCISLFYWTYDKYYKDKKEYDNIKKHYHGFLQAYNNYTVSICHYFKENLTEDVLKKLRDIYDMNTELNKIKTNNVSNISDKCVCAKKFAEVHKKYENMCKSNDDKHFCTELNKLTTEYNLQIKNITCENNTPSYLSLFQRYNKKAHIYVPIVVALFTIWGSFLRNIIIRKRNISNNLYKESNMLQPSQKFSSNSRNKNYNILYNSD</sequence>
<keyword evidence="2" id="KW-0472">Membrane</keyword>
<dbReference type="RefSeq" id="XP_028547121.1">
    <property type="nucleotide sequence ID" value="XM_028691320.1"/>
</dbReference>